<dbReference type="PANTHER" id="PTHR30024:SF47">
    <property type="entry name" value="TAURINE-BINDING PERIPLASMIC PROTEIN"/>
    <property type="match status" value="1"/>
</dbReference>
<keyword evidence="3 4" id="KW-0732">Signal</keyword>
<gene>
    <name evidence="6" type="ORF">PCLFYP37_01821</name>
</gene>
<dbReference type="RefSeq" id="WP_412441640.1">
    <property type="nucleotide sequence ID" value="NZ_CACRUT010000013.1"/>
</dbReference>
<sequence length="320" mass="36402">MKKLIPLLLLLGIVCGCHSGQNDTATSQTGKTRQDSLALKVALMPTLDCLPFYYAQRCGLFKELGLDIRLQTFNAQMDCDTAFARRHVDVSYTDLIRAAWMQSKGTGLYVFMQADGHHELLTAKSRRIRQTKHLKERMVAMARHSVTDLLLDTVVGQARLEPSTVYHPQINDIRLRYDMLNNATIDAAFLPEPYITQAKLKGHRSIYDSRKPHIRLMAFMVSSDVVTDKRKSEQMRLLLQGYNKAVEQINRKEQTDSIRNILLGYPVEPETIDSLKIPAYPQAQKAEKGNVATALRFLTYRHLITPEYTGDTLIHTPFIP</sequence>
<evidence type="ECO:0000313" key="6">
    <source>
        <dbReference type="EMBL" id="VYU06665.1"/>
    </source>
</evidence>
<evidence type="ECO:0000256" key="3">
    <source>
        <dbReference type="ARBA" id="ARBA00022729"/>
    </source>
</evidence>
<dbReference type="PROSITE" id="PS51257">
    <property type="entry name" value="PROKAR_LIPOPROTEIN"/>
    <property type="match status" value="1"/>
</dbReference>
<organism evidence="6">
    <name type="scientific">Paraprevotella clara</name>
    <dbReference type="NCBI Taxonomy" id="454154"/>
    <lineage>
        <taxon>Bacteria</taxon>
        <taxon>Pseudomonadati</taxon>
        <taxon>Bacteroidota</taxon>
        <taxon>Bacteroidia</taxon>
        <taxon>Bacteroidales</taxon>
        <taxon>Prevotellaceae</taxon>
        <taxon>Paraprevotella</taxon>
    </lineage>
</organism>
<feature type="signal peptide" evidence="4">
    <location>
        <begin position="1"/>
        <end position="19"/>
    </location>
</feature>
<dbReference type="PANTHER" id="PTHR30024">
    <property type="entry name" value="ALIPHATIC SULFONATES-BINDING PROTEIN-RELATED"/>
    <property type="match status" value="1"/>
</dbReference>
<reference evidence="6" key="1">
    <citation type="submission" date="2019-11" db="EMBL/GenBank/DDBJ databases">
        <authorList>
            <person name="Feng L."/>
        </authorList>
    </citation>
    <scope>NUCLEOTIDE SEQUENCE</scope>
    <source>
        <strain evidence="6">PclaraLFYP37</strain>
    </source>
</reference>
<evidence type="ECO:0000259" key="5">
    <source>
        <dbReference type="Pfam" id="PF09084"/>
    </source>
</evidence>
<dbReference type="InterPro" id="IPR015168">
    <property type="entry name" value="SsuA/THI5"/>
</dbReference>
<evidence type="ECO:0000256" key="1">
    <source>
        <dbReference type="ARBA" id="ARBA00004418"/>
    </source>
</evidence>
<dbReference type="GO" id="GO:0042597">
    <property type="term" value="C:periplasmic space"/>
    <property type="evidence" value="ECO:0007669"/>
    <property type="project" value="UniProtKB-SubCell"/>
</dbReference>
<feature type="chain" id="PRO_5027108960" evidence="4">
    <location>
        <begin position="20"/>
        <end position="320"/>
    </location>
</feature>
<comment type="subcellular location">
    <subcellularLocation>
        <location evidence="1">Periplasm</location>
    </subcellularLocation>
</comment>
<name>A0A6N3BR83_9BACT</name>
<comment type="similarity">
    <text evidence="2">Belongs to the bacterial solute-binding protein SsuA/TauA family.</text>
</comment>
<evidence type="ECO:0000256" key="4">
    <source>
        <dbReference type="SAM" id="SignalP"/>
    </source>
</evidence>
<dbReference type="AlphaFoldDB" id="A0A6N3BR83"/>
<feature type="domain" description="SsuA/THI5-like" evidence="5">
    <location>
        <begin position="49"/>
        <end position="206"/>
    </location>
</feature>
<dbReference type="Gene3D" id="3.40.190.10">
    <property type="entry name" value="Periplasmic binding protein-like II"/>
    <property type="match status" value="2"/>
</dbReference>
<dbReference type="Pfam" id="PF09084">
    <property type="entry name" value="NMT1"/>
    <property type="match status" value="1"/>
</dbReference>
<evidence type="ECO:0000256" key="2">
    <source>
        <dbReference type="ARBA" id="ARBA00010742"/>
    </source>
</evidence>
<dbReference type="EMBL" id="CACRUT010000013">
    <property type="protein sequence ID" value="VYU06665.1"/>
    <property type="molecule type" value="Genomic_DNA"/>
</dbReference>
<protein>
    <submittedName>
        <fullName evidence="6">NMT1/THI5 like protein</fullName>
    </submittedName>
</protein>
<accession>A0A6N3BR83</accession>
<dbReference type="SUPFAM" id="SSF53850">
    <property type="entry name" value="Periplasmic binding protein-like II"/>
    <property type="match status" value="1"/>
</dbReference>
<proteinExistence type="inferred from homology"/>